<organism evidence="4 5">
    <name type="scientific">Anaerobacillus alkaliphilus</name>
    <dbReference type="NCBI Taxonomy" id="1548597"/>
    <lineage>
        <taxon>Bacteria</taxon>
        <taxon>Bacillati</taxon>
        <taxon>Bacillota</taxon>
        <taxon>Bacilli</taxon>
        <taxon>Bacillales</taxon>
        <taxon>Bacillaceae</taxon>
        <taxon>Anaerobacillus</taxon>
    </lineage>
</organism>
<feature type="transmembrane region" description="Helical" evidence="1">
    <location>
        <begin position="50"/>
        <end position="69"/>
    </location>
</feature>
<dbReference type="InterPro" id="IPR040680">
    <property type="entry name" value="DUF5643"/>
</dbReference>
<dbReference type="Pfam" id="PF18705">
    <property type="entry name" value="DUF5643"/>
    <property type="match status" value="1"/>
</dbReference>
<gene>
    <name evidence="4" type="ORF">DS745_04150</name>
</gene>
<sequence length="365" mass="40683">MKDIYELLNDANMDESDFEEMEVSDLEKARVKKALRKSIRKKRALNWKKGLLATSIVFGLTTTTIGFTFPTYASQIPIIGDIFRFFDEGKDGLYTNYKEFSNELNLSQESNGVQVTINDAIFDGKTVTVTYSIDSDKDLGDLIVFDHIHVKGSDGAAGSSQVTKVADNHYVGIMTSSVFGLNNAGTANVKWNVKELKNLETGEEIKGNWNFAFSLQATESSDYLIDQSTENNGVKVAIEKVTITPMSFIVYYDQEVSDVVNEKWHSVDVELVIKDEFGNTYTGQGNGGTGDIFNNISWSSTFEKMGEDATKLIITPHVTFRSYNEENHGGVEFTDKGPIKLPILTKQGQGTEKFDLDEIVIELNK</sequence>
<dbReference type="Gene3D" id="2.60.40.1640">
    <property type="entry name" value="Conserved domain protein"/>
    <property type="match status" value="1"/>
</dbReference>
<reference evidence="4 5" key="1">
    <citation type="journal article" date="2019" name="Int. J. Syst. Evol. Microbiol.">
        <title>Anaerobacillus alkaliphilus sp. nov., a novel alkaliphilic and moderately halophilic bacterium.</title>
        <authorList>
            <person name="Borsodi A.K."/>
            <person name="Aszalos J.M."/>
            <person name="Bihari P."/>
            <person name="Nagy I."/>
            <person name="Schumann P."/>
            <person name="Sproer C."/>
            <person name="Kovacs A.L."/>
            <person name="Boka K."/>
            <person name="Dobosy P."/>
            <person name="Ovari M."/>
            <person name="Szili-Kovacs T."/>
            <person name="Toth E."/>
        </authorList>
    </citation>
    <scope>NUCLEOTIDE SEQUENCE [LARGE SCALE GENOMIC DNA]</scope>
    <source>
        <strain evidence="4 5">B16-10</strain>
    </source>
</reference>
<feature type="domain" description="DUF5643" evidence="3">
    <location>
        <begin position="223"/>
        <end position="327"/>
    </location>
</feature>
<accession>A0A4Q0VYZ2</accession>
<keyword evidence="5" id="KW-1185">Reference proteome</keyword>
<evidence type="ECO:0000259" key="2">
    <source>
        <dbReference type="Pfam" id="PF13786"/>
    </source>
</evidence>
<proteinExistence type="predicted"/>
<evidence type="ECO:0000256" key="1">
    <source>
        <dbReference type="SAM" id="Phobius"/>
    </source>
</evidence>
<dbReference type="EMBL" id="QOUX01000001">
    <property type="protein sequence ID" value="RXJ04582.1"/>
    <property type="molecule type" value="Genomic_DNA"/>
</dbReference>
<dbReference type="OrthoDB" id="2541898at2"/>
<dbReference type="Pfam" id="PF13786">
    <property type="entry name" value="DUF4179"/>
    <property type="match status" value="1"/>
</dbReference>
<evidence type="ECO:0000313" key="4">
    <source>
        <dbReference type="EMBL" id="RXJ04582.1"/>
    </source>
</evidence>
<dbReference type="Gene3D" id="2.60.40.1630">
    <property type="entry name" value="bacillus anthracis domain"/>
    <property type="match status" value="1"/>
</dbReference>
<dbReference type="Proteomes" id="UP000290649">
    <property type="component" value="Unassembled WGS sequence"/>
</dbReference>
<dbReference type="AlphaFoldDB" id="A0A4Q0VYZ2"/>
<evidence type="ECO:0000313" key="5">
    <source>
        <dbReference type="Proteomes" id="UP000290649"/>
    </source>
</evidence>
<name>A0A4Q0VYZ2_9BACI</name>
<evidence type="ECO:0000259" key="3">
    <source>
        <dbReference type="Pfam" id="PF18705"/>
    </source>
</evidence>
<comment type="caution">
    <text evidence="4">The sequence shown here is derived from an EMBL/GenBank/DDBJ whole genome shotgun (WGS) entry which is preliminary data.</text>
</comment>
<dbReference type="RefSeq" id="WP_129076938.1">
    <property type="nucleotide sequence ID" value="NZ_QOUX01000001.1"/>
</dbReference>
<keyword evidence="1" id="KW-1133">Transmembrane helix</keyword>
<keyword evidence="1" id="KW-0812">Transmembrane</keyword>
<protein>
    <submittedName>
        <fullName evidence="4">DUF4179 domain-containing protein</fullName>
    </submittedName>
</protein>
<keyword evidence="1" id="KW-0472">Membrane</keyword>
<dbReference type="InterPro" id="IPR025436">
    <property type="entry name" value="DUF4179"/>
</dbReference>
<feature type="domain" description="DUF4179" evidence="2">
    <location>
        <begin position="43"/>
        <end position="135"/>
    </location>
</feature>